<evidence type="ECO:0000313" key="2">
    <source>
        <dbReference type="EMBL" id="CAI9098946.1"/>
    </source>
</evidence>
<name>A0AAV1CUE4_OLDCO</name>
<dbReference type="InterPro" id="IPR029058">
    <property type="entry name" value="AB_hydrolase_fold"/>
</dbReference>
<protein>
    <submittedName>
        <fullName evidence="2">OLC1v1035685C1</fullName>
    </submittedName>
</protein>
<dbReference type="GO" id="GO:0009694">
    <property type="term" value="P:jasmonic acid metabolic process"/>
    <property type="evidence" value="ECO:0007669"/>
    <property type="project" value="TreeGrafter"/>
</dbReference>
<reference evidence="2" key="1">
    <citation type="submission" date="2023-03" db="EMBL/GenBank/DDBJ databases">
        <authorList>
            <person name="Julca I."/>
        </authorList>
    </citation>
    <scope>NUCLEOTIDE SEQUENCE</scope>
</reference>
<feature type="domain" description="AB hydrolase-1" evidence="1">
    <location>
        <begin position="10"/>
        <end position="251"/>
    </location>
</feature>
<sequence length="264" mass="29332">MAKTGAGKHFVLVHGACHGAWCWYRLVVLLEKHGHKVTAVDLAASGRNVDRRLQDLRSIDDYHQPLYSFLEGLPDGEEDKVILVGHSMGGYAVSSAMERFPEKIGWAVFVSAFMLGPNLTMDQLAPKFAGPDFYMDTEVKTVEANGETQAHVIFGPKFLAAKLYQNSPPEDLQLAYLLARPTRFFGDDESKEQLLATTEKYGSVRRAFIVGGADEAVLVDVQRFMIERNPPNIAKEIEGADHMVMMSKTQELCSILLEIIQDGN</sequence>
<dbReference type="GO" id="GO:0080032">
    <property type="term" value="F:methyl jasmonate esterase activity"/>
    <property type="evidence" value="ECO:0007669"/>
    <property type="project" value="TreeGrafter"/>
</dbReference>
<dbReference type="Gene3D" id="3.40.50.1820">
    <property type="entry name" value="alpha/beta hydrolase"/>
    <property type="match status" value="1"/>
</dbReference>
<dbReference type="InterPro" id="IPR045889">
    <property type="entry name" value="MES/HNL"/>
</dbReference>
<dbReference type="GO" id="GO:0080030">
    <property type="term" value="F:methyl indole-3-acetate esterase activity"/>
    <property type="evidence" value="ECO:0007669"/>
    <property type="project" value="TreeGrafter"/>
</dbReference>
<organism evidence="2 3">
    <name type="scientific">Oldenlandia corymbosa var. corymbosa</name>
    <dbReference type="NCBI Taxonomy" id="529605"/>
    <lineage>
        <taxon>Eukaryota</taxon>
        <taxon>Viridiplantae</taxon>
        <taxon>Streptophyta</taxon>
        <taxon>Embryophyta</taxon>
        <taxon>Tracheophyta</taxon>
        <taxon>Spermatophyta</taxon>
        <taxon>Magnoliopsida</taxon>
        <taxon>eudicotyledons</taxon>
        <taxon>Gunneridae</taxon>
        <taxon>Pentapetalae</taxon>
        <taxon>asterids</taxon>
        <taxon>lamiids</taxon>
        <taxon>Gentianales</taxon>
        <taxon>Rubiaceae</taxon>
        <taxon>Rubioideae</taxon>
        <taxon>Spermacoceae</taxon>
        <taxon>Hedyotis-Oldenlandia complex</taxon>
        <taxon>Oldenlandia</taxon>
    </lineage>
</organism>
<dbReference type="AlphaFoldDB" id="A0AAV1CUE4"/>
<dbReference type="GO" id="GO:0080031">
    <property type="term" value="F:methyl salicylate esterase activity"/>
    <property type="evidence" value="ECO:0007669"/>
    <property type="project" value="TreeGrafter"/>
</dbReference>
<dbReference type="Proteomes" id="UP001161247">
    <property type="component" value="Chromosome 3"/>
</dbReference>
<evidence type="ECO:0000313" key="3">
    <source>
        <dbReference type="Proteomes" id="UP001161247"/>
    </source>
</evidence>
<dbReference type="Pfam" id="PF12697">
    <property type="entry name" value="Abhydrolase_6"/>
    <property type="match status" value="1"/>
</dbReference>
<accession>A0AAV1CUE4</accession>
<dbReference type="EMBL" id="OX459120">
    <property type="protein sequence ID" value="CAI9098946.1"/>
    <property type="molecule type" value="Genomic_DNA"/>
</dbReference>
<dbReference type="PANTHER" id="PTHR10992:SF943">
    <property type="entry name" value="METHYLESTERASE 10"/>
    <property type="match status" value="1"/>
</dbReference>
<dbReference type="PANTHER" id="PTHR10992">
    <property type="entry name" value="METHYLESTERASE FAMILY MEMBER"/>
    <property type="match status" value="1"/>
</dbReference>
<proteinExistence type="predicted"/>
<gene>
    <name evidence="2" type="ORF">OLC1_LOCUS9053</name>
</gene>
<dbReference type="GO" id="GO:0009696">
    <property type="term" value="P:salicylic acid metabolic process"/>
    <property type="evidence" value="ECO:0007669"/>
    <property type="project" value="TreeGrafter"/>
</dbReference>
<dbReference type="SUPFAM" id="SSF53474">
    <property type="entry name" value="alpha/beta-Hydrolases"/>
    <property type="match status" value="1"/>
</dbReference>
<evidence type="ECO:0000259" key="1">
    <source>
        <dbReference type="Pfam" id="PF12697"/>
    </source>
</evidence>
<dbReference type="InterPro" id="IPR000073">
    <property type="entry name" value="AB_hydrolase_1"/>
</dbReference>
<keyword evidence="3" id="KW-1185">Reference proteome</keyword>